<dbReference type="PANTHER" id="PTHR43832:SF1">
    <property type="entry name" value="S-ADENOSYL-L-METHIONINE-DEPENDENT METHYLTRANSFERASES SUPERFAMILY PROTEIN"/>
    <property type="match status" value="1"/>
</dbReference>
<evidence type="ECO:0000256" key="3">
    <source>
        <dbReference type="ARBA" id="ARBA00022679"/>
    </source>
</evidence>
<keyword evidence="2" id="KW-0489">Methyltransferase</keyword>
<keyword evidence="3" id="KW-0808">Transferase</keyword>
<dbReference type="PANTHER" id="PTHR43832">
    <property type="match status" value="1"/>
</dbReference>
<sequence length="166" mass="19597">MDKTFDRVMVIGVFEHIKNYEVFLKKISKWMKEDGFLFVEHISHWIFPYLMKPLTEDDWIEELIFPDMTITIPSADFLLYFQTDVSVVNHWVLNGKHVARSSEEWLKRLDANANTAKAVVKAFTGCEKEATKWINYTRATILHGIEQGRYNNGEEWLIAHILFKKK</sequence>
<dbReference type="GO" id="GO:0032259">
    <property type="term" value="P:methylation"/>
    <property type="evidence" value="ECO:0007669"/>
    <property type="project" value="UniProtKB-KW"/>
</dbReference>
<dbReference type="EMBL" id="JBBNAF010000011">
    <property type="protein sequence ID" value="KAK9098134.1"/>
    <property type="molecule type" value="Genomic_DNA"/>
</dbReference>
<keyword evidence="4" id="KW-0949">S-adenosyl-L-methionine</keyword>
<evidence type="ECO:0000313" key="5">
    <source>
        <dbReference type="EMBL" id="KAK9098134.1"/>
    </source>
</evidence>
<dbReference type="Gene3D" id="3.40.50.150">
    <property type="entry name" value="Vaccinia Virus protein VP39"/>
    <property type="match status" value="1"/>
</dbReference>
<name>A0AAP0ERN3_9MAGN</name>
<dbReference type="GO" id="GO:0008168">
    <property type="term" value="F:methyltransferase activity"/>
    <property type="evidence" value="ECO:0007669"/>
    <property type="project" value="UniProtKB-KW"/>
</dbReference>
<keyword evidence="6" id="KW-1185">Reference proteome</keyword>
<accession>A0AAP0ERN3</accession>
<organism evidence="5 6">
    <name type="scientific">Stephania yunnanensis</name>
    <dbReference type="NCBI Taxonomy" id="152371"/>
    <lineage>
        <taxon>Eukaryota</taxon>
        <taxon>Viridiplantae</taxon>
        <taxon>Streptophyta</taxon>
        <taxon>Embryophyta</taxon>
        <taxon>Tracheophyta</taxon>
        <taxon>Spermatophyta</taxon>
        <taxon>Magnoliopsida</taxon>
        <taxon>Ranunculales</taxon>
        <taxon>Menispermaceae</taxon>
        <taxon>Menispermoideae</taxon>
        <taxon>Cissampelideae</taxon>
        <taxon>Stephania</taxon>
    </lineage>
</organism>
<comment type="similarity">
    <text evidence="1">Belongs to the CFA/CMAS family.</text>
</comment>
<evidence type="ECO:0000256" key="2">
    <source>
        <dbReference type="ARBA" id="ARBA00022603"/>
    </source>
</evidence>
<gene>
    <name evidence="5" type="ORF">Syun_025179</name>
</gene>
<evidence type="ECO:0000256" key="4">
    <source>
        <dbReference type="ARBA" id="ARBA00022691"/>
    </source>
</evidence>
<evidence type="ECO:0000256" key="1">
    <source>
        <dbReference type="ARBA" id="ARBA00010815"/>
    </source>
</evidence>
<dbReference type="AlphaFoldDB" id="A0AAP0ERN3"/>
<evidence type="ECO:0008006" key="7">
    <source>
        <dbReference type="Google" id="ProtNLM"/>
    </source>
</evidence>
<proteinExistence type="inferred from homology"/>
<reference evidence="5 6" key="1">
    <citation type="submission" date="2024-01" db="EMBL/GenBank/DDBJ databases">
        <title>Genome assemblies of Stephania.</title>
        <authorList>
            <person name="Yang L."/>
        </authorList>
    </citation>
    <scope>NUCLEOTIDE SEQUENCE [LARGE SCALE GENOMIC DNA]</scope>
    <source>
        <strain evidence="5">YNDBR</strain>
        <tissue evidence="5">Leaf</tissue>
    </source>
</reference>
<protein>
    <recommendedName>
        <fullName evidence="7">Cyclopropane-fatty-acyl-phospholipid synthase</fullName>
    </recommendedName>
</protein>
<dbReference type="InterPro" id="IPR029063">
    <property type="entry name" value="SAM-dependent_MTases_sf"/>
</dbReference>
<dbReference type="Proteomes" id="UP001420932">
    <property type="component" value="Unassembled WGS sequence"/>
</dbReference>
<dbReference type="Pfam" id="PF02353">
    <property type="entry name" value="CMAS"/>
    <property type="match status" value="1"/>
</dbReference>
<evidence type="ECO:0000313" key="6">
    <source>
        <dbReference type="Proteomes" id="UP001420932"/>
    </source>
</evidence>
<comment type="caution">
    <text evidence="5">The sequence shown here is derived from an EMBL/GenBank/DDBJ whole genome shotgun (WGS) entry which is preliminary data.</text>
</comment>
<dbReference type="SUPFAM" id="SSF53335">
    <property type="entry name" value="S-adenosyl-L-methionine-dependent methyltransferases"/>
    <property type="match status" value="1"/>
</dbReference>